<evidence type="ECO:0000259" key="7">
    <source>
        <dbReference type="PROSITE" id="PS50043"/>
    </source>
</evidence>
<accession>A0AAJ4ZB98</accession>
<dbReference type="SMART" id="SM00448">
    <property type="entry name" value="REC"/>
    <property type="match status" value="1"/>
</dbReference>
<evidence type="ECO:0000313" key="11">
    <source>
        <dbReference type="Proteomes" id="UP000035086"/>
    </source>
</evidence>
<feature type="modified residue" description="4-aspartylphosphate" evidence="6">
    <location>
        <position position="57"/>
    </location>
</feature>
<evidence type="ECO:0000259" key="8">
    <source>
        <dbReference type="PROSITE" id="PS50110"/>
    </source>
</evidence>
<dbReference type="SUPFAM" id="SSF46894">
    <property type="entry name" value="C-terminal effector domain of the bipartite response regulators"/>
    <property type="match status" value="1"/>
</dbReference>
<dbReference type="InterPro" id="IPR016032">
    <property type="entry name" value="Sig_transdc_resp-reg_C-effctor"/>
</dbReference>
<dbReference type="PROSITE" id="PS00622">
    <property type="entry name" value="HTH_LUXR_1"/>
    <property type="match status" value="1"/>
</dbReference>
<dbReference type="NCBIfam" id="NF011896">
    <property type="entry name" value="PRK15369.1"/>
    <property type="match status" value="1"/>
</dbReference>
<dbReference type="InterPro" id="IPR011006">
    <property type="entry name" value="CheY-like_superfamily"/>
</dbReference>
<dbReference type="Pfam" id="PF00072">
    <property type="entry name" value="Response_reg"/>
    <property type="match status" value="1"/>
</dbReference>
<evidence type="ECO:0000256" key="4">
    <source>
        <dbReference type="ARBA" id="ARBA00023125"/>
    </source>
</evidence>
<dbReference type="InterPro" id="IPR000792">
    <property type="entry name" value="Tscrpt_reg_LuxR_C"/>
</dbReference>
<dbReference type="EMBL" id="CP010310">
    <property type="protein sequence ID" value="AJC21154.1"/>
    <property type="molecule type" value="Genomic_DNA"/>
</dbReference>
<organism evidence="10 12">
    <name type="scientific">Pandoraea pulmonicola</name>
    <dbReference type="NCBI Taxonomy" id="93221"/>
    <lineage>
        <taxon>Bacteria</taxon>
        <taxon>Pseudomonadati</taxon>
        <taxon>Pseudomonadota</taxon>
        <taxon>Betaproteobacteria</taxon>
        <taxon>Burkholderiales</taxon>
        <taxon>Burkholderiaceae</taxon>
        <taxon>Pandoraea</taxon>
    </lineage>
</organism>
<dbReference type="CDD" id="cd06170">
    <property type="entry name" value="LuxR_C_like"/>
    <property type="match status" value="1"/>
</dbReference>
<dbReference type="GO" id="GO:0006355">
    <property type="term" value="P:regulation of DNA-templated transcription"/>
    <property type="evidence" value="ECO:0007669"/>
    <property type="project" value="InterPro"/>
</dbReference>
<dbReference type="InterPro" id="IPR001789">
    <property type="entry name" value="Sig_transdc_resp-reg_receiver"/>
</dbReference>
<evidence type="ECO:0000313" key="9">
    <source>
        <dbReference type="EMBL" id="AJC21154.1"/>
    </source>
</evidence>
<dbReference type="CDD" id="cd17535">
    <property type="entry name" value="REC_NarL-like"/>
    <property type="match status" value="1"/>
</dbReference>
<dbReference type="PANTHER" id="PTHR43214:SF3">
    <property type="entry name" value="RESPONSE REGULATOR UVRY"/>
    <property type="match status" value="1"/>
</dbReference>
<dbReference type="EMBL" id="UGSJ01000001">
    <property type="protein sequence ID" value="SUA90178.1"/>
    <property type="molecule type" value="Genomic_DNA"/>
</dbReference>
<evidence type="ECO:0000313" key="10">
    <source>
        <dbReference type="EMBL" id="SUA90178.1"/>
    </source>
</evidence>
<evidence type="ECO:0000256" key="1">
    <source>
        <dbReference type="ARBA" id="ARBA00022553"/>
    </source>
</evidence>
<dbReference type="Pfam" id="PF00196">
    <property type="entry name" value="GerE"/>
    <property type="match status" value="1"/>
</dbReference>
<keyword evidence="3" id="KW-0805">Transcription regulation</keyword>
<dbReference type="PRINTS" id="PR00038">
    <property type="entry name" value="HTHLUXR"/>
</dbReference>
<dbReference type="GO" id="GO:0003677">
    <property type="term" value="F:DNA binding"/>
    <property type="evidence" value="ECO:0007669"/>
    <property type="project" value="UniProtKB-KW"/>
</dbReference>
<evidence type="ECO:0000256" key="6">
    <source>
        <dbReference type="PROSITE-ProRule" id="PRU00169"/>
    </source>
</evidence>
<dbReference type="PROSITE" id="PS50110">
    <property type="entry name" value="RESPONSE_REGULATORY"/>
    <property type="match status" value="1"/>
</dbReference>
<dbReference type="Gene3D" id="3.40.50.2300">
    <property type="match status" value="1"/>
</dbReference>
<dbReference type="PANTHER" id="PTHR43214">
    <property type="entry name" value="TWO-COMPONENT RESPONSE REGULATOR"/>
    <property type="match status" value="1"/>
</dbReference>
<dbReference type="AlphaFoldDB" id="A0AAJ4ZB98"/>
<gene>
    <name evidence="10" type="primary">nreC_1</name>
    <name evidence="10" type="ORF">NCTC13159_01658</name>
    <name evidence="9" type="ORF">RO07_12945</name>
</gene>
<dbReference type="InterPro" id="IPR058245">
    <property type="entry name" value="NreC/VraR/RcsB-like_REC"/>
</dbReference>
<dbReference type="SMART" id="SM00421">
    <property type="entry name" value="HTH_LUXR"/>
    <property type="match status" value="1"/>
</dbReference>
<keyword evidence="4 9" id="KW-0238">DNA-binding</keyword>
<reference evidence="11" key="1">
    <citation type="submission" date="2014-12" db="EMBL/GenBank/DDBJ databases">
        <title>Complete Genome Sequencing of Pandoraea pulmonicola DSM 16583.</title>
        <authorList>
            <person name="Chan K.-G."/>
        </authorList>
    </citation>
    <scope>NUCLEOTIDE SEQUENCE [LARGE SCALE GENOMIC DNA]</scope>
    <source>
        <strain evidence="11">DSM 16583</strain>
    </source>
</reference>
<keyword evidence="5" id="KW-0804">Transcription</keyword>
<evidence type="ECO:0000256" key="5">
    <source>
        <dbReference type="ARBA" id="ARBA00023163"/>
    </source>
</evidence>
<evidence type="ECO:0000256" key="3">
    <source>
        <dbReference type="ARBA" id="ARBA00023015"/>
    </source>
</evidence>
<dbReference type="Proteomes" id="UP000035086">
    <property type="component" value="Chromosome"/>
</dbReference>
<feature type="domain" description="HTH luxR-type" evidence="7">
    <location>
        <begin position="154"/>
        <end position="219"/>
    </location>
</feature>
<dbReference type="SUPFAM" id="SSF52172">
    <property type="entry name" value="CheY-like"/>
    <property type="match status" value="1"/>
</dbReference>
<evidence type="ECO:0000313" key="12">
    <source>
        <dbReference type="Proteomes" id="UP000254589"/>
    </source>
</evidence>
<dbReference type="GO" id="GO:0000160">
    <property type="term" value="P:phosphorelay signal transduction system"/>
    <property type="evidence" value="ECO:0007669"/>
    <property type="project" value="UniProtKB-KW"/>
</dbReference>
<name>A0AAJ4ZB98_PANPU</name>
<proteinExistence type="predicted"/>
<dbReference type="KEGG" id="ppul:RO07_12945"/>
<dbReference type="Proteomes" id="UP000254589">
    <property type="component" value="Unassembled WGS sequence"/>
</dbReference>
<dbReference type="RefSeq" id="WP_039408405.1">
    <property type="nucleotide sequence ID" value="NZ_CP010310.2"/>
</dbReference>
<keyword evidence="11" id="KW-1185">Reference proteome</keyword>
<dbReference type="PROSITE" id="PS50043">
    <property type="entry name" value="HTH_LUXR_2"/>
    <property type="match status" value="1"/>
</dbReference>
<sequence>MTGCIGVIVVEDHELLADGLCRLVERDLGWRVLARVANGIEVYRACHVHRPAVMLLDLGLPGMDGIDVIRQCVQRWPDLRILVNSASDDSERARQALDAGARAFVLKSSPSRTLIHAVYQVMRGHRFVDPAIFGNALKMVRAPHALRTPHAHDVETPEQWLTLRERQVLKLVAEGQRNRDIAQVLSISVKTVETHRLNMMRKLDAHNVADVVNWAHRLGMMM</sequence>
<reference evidence="10 12" key="3">
    <citation type="submission" date="2018-06" db="EMBL/GenBank/DDBJ databases">
        <authorList>
            <consortium name="Pathogen Informatics"/>
            <person name="Doyle S."/>
        </authorList>
    </citation>
    <scope>NUCLEOTIDE SEQUENCE [LARGE SCALE GENOMIC DNA]</scope>
    <source>
        <strain evidence="10 12">NCTC13159</strain>
    </source>
</reference>
<keyword evidence="1 6" id="KW-0597">Phosphoprotein</keyword>
<feature type="domain" description="Response regulatory" evidence="8">
    <location>
        <begin position="6"/>
        <end position="122"/>
    </location>
</feature>
<keyword evidence="2" id="KW-0902">Two-component regulatory system</keyword>
<protein>
    <submittedName>
        <fullName evidence="9">DNA-binding response regulator</fullName>
    </submittedName>
    <submittedName>
        <fullName evidence="10">Nitrogen regulation protein C</fullName>
    </submittedName>
</protein>
<dbReference type="InterPro" id="IPR039420">
    <property type="entry name" value="WalR-like"/>
</dbReference>
<reference evidence="9" key="2">
    <citation type="submission" date="2016-11" db="EMBL/GenBank/DDBJ databases">
        <title>Complete Genome Sequencing of Pandoraea pulmonicola DSM 16583.</title>
        <authorList>
            <person name="Chan K.-G."/>
        </authorList>
    </citation>
    <scope>NUCLEOTIDE SEQUENCE</scope>
    <source>
        <strain evidence="9">DSM 16583</strain>
    </source>
</reference>
<evidence type="ECO:0000256" key="2">
    <source>
        <dbReference type="ARBA" id="ARBA00023012"/>
    </source>
</evidence>